<dbReference type="GO" id="GO:0009055">
    <property type="term" value="F:electron transfer activity"/>
    <property type="evidence" value="ECO:0007669"/>
    <property type="project" value="InterPro"/>
</dbReference>
<accession>A0A8J7YN61</accession>
<dbReference type="SMART" id="SM00893">
    <property type="entry name" value="ETF"/>
    <property type="match status" value="2"/>
</dbReference>
<dbReference type="InterPro" id="IPR014729">
    <property type="entry name" value="Rossmann-like_a/b/a_fold"/>
</dbReference>
<feature type="domain" description="Electron transfer flavoprotein alpha/beta-subunit N-terminal" evidence="1">
    <location>
        <begin position="276"/>
        <end position="438"/>
    </location>
</feature>
<dbReference type="CDD" id="cd01714">
    <property type="entry name" value="ETF_beta"/>
    <property type="match status" value="1"/>
</dbReference>
<dbReference type="SUPFAM" id="SSF52467">
    <property type="entry name" value="DHS-like NAD/FAD-binding domain"/>
    <property type="match status" value="1"/>
</dbReference>
<dbReference type="AlphaFoldDB" id="A0A8J7YN61"/>
<dbReference type="SUPFAM" id="SSF52402">
    <property type="entry name" value="Adenine nucleotide alpha hydrolases-like"/>
    <property type="match status" value="2"/>
</dbReference>
<dbReference type="InterPro" id="IPR033948">
    <property type="entry name" value="ETF_beta_N"/>
</dbReference>
<evidence type="ECO:0000259" key="1">
    <source>
        <dbReference type="SMART" id="SM00893"/>
    </source>
</evidence>
<name>A0A8J7YN61_9ARCH</name>
<dbReference type="Proteomes" id="UP000750197">
    <property type="component" value="Unassembled WGS sequence"/>
</dbReference>
<dbReference type="Pfam" id="PF01012">
    <property type="entry name" value="ETF"/>
    <property type="match status" value="2"/>
</dbReference>
<dbReference type="EMBL" id="JAGVSJ010000008">
    <property type="protein sequence ID" value="MBX8631760.1"/>
    <property type="molecule type" value="Genomic_DNA"/>
</dbReference>
<proteinExistence type="predicted"/>
<comment type="caution">
    <text evidence="2">The sequence shown here is derived from an EMBL/GenBank/DDBJ whole genome shotgun (WGS) entry which is preliminary data.</text>
</comment>
<dbReference type="InterPro" id="IPR014730">
    <property type="entry name" value="ETF_a/b_N"/>
</dbReference>
<protein>
    <submittedName>
        <fullName evidence="2">FAD-binding protein</fullName>
    </submittedName>
</protein>
<dbReference type="Gene3D" id="3.40.50.620">
    <property type="entry name" value="HUPs"/>
    <property type="match status" value="2"/>
</dbReference>
<reference evidence="2" key="1">
    <citation type="submission" date="2021-04" db="EMBL/GenBank/DDBJ databases">
        <title>Genomic insights into ecological role and evolution of a novel Thermoplasmata order Candidatus Sysuiplasmatales.</title>
        <authorList>
            <person name="Yuan Y."/>
        </authorList>
    </citation>
    <scope>NUCLEOTIDE SEQUENCE</scope>
    <source>
        <strain evidence="3">TUT19-bin139</strain>
        <strain evidence="2">YP2-bin.285</strain>
    </source>
</reference>
<evidence type="ECO:0000313" key="3">
    <source>
        <dbReference type="EMBL" id="MBX8643327.1"/>
    </source>
</evidence>
<dbReference type="EMBL" id="JAHEAC010000004">
    <property type="protein sequence ID" value="MBX8643327.1"/>
    <property type="molecule type" value="Genomic_DNA"/>
</dbReference>
<organism evidence="2 4">
    <name type="scientific">Candidatus Sysuiplasma superficiale</name>
    <dbReference type="NCBI Taxonomy" id="2823368"/>
    <lineage>
        <taxon>Archaea</taxon>
        <taxon>Methanobacteriati</taxon>
        <taxon>Thermoplasmatota</taxon>
        <taxon>Thermoplasmata</taxon>
        <taxon>Candidatus Sysuiplasmatales</taxon>
        <taxon>Candidatus Sysuiplasmataceae</taxon>
        <taxon>Candidatus Sysuiplasma</taxon>
    </lineage>
</organism>
<dbReference type="Proteomes" id="UP000716004">
    <property type="component" value="Unassembled WGS sequence"/>
</dbReference>
<dbReference type="InterPro" id="IPR029035">
    <property type="entry name" value="DHS-like_NAD/FAD-binding_dom"/>
</dbReference>
<gene>
    <name evidence="2" type="ORF">J9259_04475</name>
    <name evidence="3" type="ORF">KIY12_01155</name>
</gene>
<dbReference type="Gene3D" id="3.40.50.1220">
    <property type="entry name" value="TPP-binding domain"/>
    <property type="match status" value="1"/>
</dbReference>
<dbReference type="InterPro" id="IPR014731">
    <property type="entry name" value="ETF_asu_C"/>
</dbReference>
<dbReference type="Pfam" id="PF00766">
    <property type="entry name" value="ETF_alpha"/>
    <property type="match status" value="1"/>
</dbReference>
<evidence type="ECO:0000313" key="2">
    <source>
        <dbReference type="EMBL" id="MBX8631760.1"/>
    </source>
</evidence>
<dbReference type="PANTHER" id="PTHR21294">
    <property type="entry name" value="ELECTRON TRANSFER FLAVOPROTEIN BETA-SUBUNIT"/>
    <property type="match status" value="1"/>
</dbReference>
<dbReference type="PANTHER" id="PTHR21294:SF17">
    <property type="entry name" value="PROTEIN FIXA"/>
    <property type="match status" value="1"/>
</dbReference>
<sequence length="581" mass="63408">MKVVVLVKQIPDVNRIELDPSTLRIRREGVPLLMNSFDRKAIEESVRIKEKMGGEVIAVTMGPPASKDVIVEALRMGSDRGYVISDRRFAGADTYITARVLSSFITGIKPDLVLAGKYSLDGETSQVPPEIATIIGYPFKSAVTKIEFIRDGQAVSVEQEREDGMSLFEMDLPAVLSVSEKINRARMPLPPSPDFEERVRFLDSSKLQCEVGGADSPTVVMGTEAVSNYRKVRFLNMGEEAFRCVLELAEGSVPAEAEELHLPPDCGKEELWGVALNDVQTAYEIASKLSEIALENGFRVRIIGNIEPGKLNDLLCHEYEYIDCSENELIADTIASEVLNRKPRCIILPSTVDGREIAPSIAARTGLGLTADCIDLRFAEGRLLQYKPAFGGGIVASITSRTVPEMATVRQGMLRRRKGTGTHRMIVSTLKANGAVKVRRTGHIPVDGTYRPLHGSNIVIGLGRGLRGSENVRKILPLAERLGAAVGGTRPIVDAGWIPRQQQIGLTGTSISPGLYIALGISGQDNHVVGIRYAGKVVAVNSRQDAPIFRYADIGIVGDLFEFVEGMCKYIDIHRTAKDLN</sequence>
<evidence type="ECO:0000313" key="4">
    <source>
        <dbReference type="Proteomes" id="UP000716004"/>
    </source>
</evidence>
<dbReference type="InterPro" id="IPR012255">
    <property type="entry name" value="ETF_b"/>
</dbReference>
<feature type="domain" description="Electron transfer flavoprotein alpha/beta-subunit N-terminal" evidence="1">
    <location>
        <begin position="22"/>
        <end position="211"/>
    </location>
</feature>